<accession>A0ABW6ZUI8</accession>
<gene>
    <name evidence="1" type="ORF">V5F32_04805</name>
</gene>
<protein>
    <submittedName>
        <fullName evidence="1">Uncharacterized protein</fullName>
    </submittedName>
</protein>
<dbReference type="EMBL" id="JBAFVH010000002">
    <property type="protein sequence ID" value="MFG1371477.1"/>
    <property type="molecule type" value="Genomic_DNA"/>
</dbReference>
<reference evidence="1 2" key="1">
    <citation type="submission" date="2024-02" db="EMBL/GenBank/DDBJ databases">
        <title>Expansion and revision of Xanthobacter and proposal of Roseixanthobacter gen. nov.</title>
        <authorList>
            <person name="Soltysiak M.P.M."/>
            <person name="Jalihal A."/>
            <person name="Ory A."/>
            <person name="Chrisophersen C."/>
            <person name="Lee A.D."/>
            <person name="Boulton J."/>
            <person name="Springer M."/>
        </authorList>
    </citation>
    <scope>NUCLEOTIDE SEQUENCE [LARGE SCALE GENOMIC DNA]</scope>
    <source>
        <strain evidence="1 2">23A</strain>
    </source>
</reference>
<name>A0ABW6ZUI8_9HYPH</name>
<evidence type="ECO:0000313" key="2">
    <source>
        <dbReference type="Proteomes" id="UP001604002"/>
    </source>
</evidence>
<evidence type="ECO:0000313" key="1">
    <source>
        <dbReference type="EMBL" id="MFG1371477.1"/>
    </source>
</evidence>
<organism evidence="1 2">
    <name type="scientific">Xanthobacter oligotrophicus</name>
    <dbReference type="NCBI Taxonomy" id="2607286"/>
    <lineage>
        <taxon>Bacteria</taxon>
        <taxon>Pseudomonadati</taxon>
        <taxon>Pseudomonadota</taxon>
        <taxon>Alphaproteobacteria</taxon>
        <taxon>Hyphomicrobiales</taxon>
        <taxon>Xanthobacteraceae</taxon>
        <taxon>Xanthobacter</taxon>
    </lineage>
</organism>
<comment type="caution">
    <text evidence="1">The sequence shown here is derived from an EMBL/GenBank/DDBJ whole genome shotgun (WGS) entry which is preliminary data.</text>
</comment>
<sequence length="94" mass="10055">MAKFTFDLRWGPEFAPPIDITRHEADTEAEVLAVIEAGIAAHTAGDAGWTSGDWWRDAVAVAAAQDDASGWGIMVGHTVRDEVDISLWVYGAAA</sequence>
<dbReference type="Proteomes" id="UP001604002">
    <property type="component" value="Unassembled WGS sequence"/>
</dbReference>
<keyword evidence="2" id="KW-1185">Reference proteome</keyword>
<proteinExistence type="predicted"/>
<dbReference type="RefSeq" id="WP_393991458.1">
    <property type="nucleotide sequence ID" value="NZ_JBAFVH010000002.1"/>
</dbReference>